<keyword evidence="2" id="KW-1185">Reference proteome</keyword>
<reference evidence="1" key="1">
    <citation type="submission" date="2023-10" db="EMBL/GenBank/DDBJ databases">
        <authorList>
            <person name="Domelevo Entfellner J.-B."/>
        </authorList>
    </citation>
    <scope>NUCLEOTIDE SEQUENCE</scope>
</reference>
<evidence type="ECO:0000313" key="2">
    <source>
        <dbReference type="Proteomes" id="UP001189624"/>
    </source>
</evidence>
<gene>
    <name evidence="1" type="ORF">AYBTSS11_LOCUS9235</name>
</gene>
<organism evidence="1 2">
    <name type="scientific">Sphenostylis stenocarpa</name>
    <dbReference type="NCBI Taxonomy" id="92480"/>
    <lineage>
        <taxon>Eukaryota</taxon>
        <taxon>Viridiplantae</taxon>
        <taxon>Streptophyta</taxon>
        <taxon>Embryophyta</taxon>
        <taxon>Tracheophyta</taxon>
        <taxon>Spermatophyta</taxon>
        <taxon>Magnoliopsida</taxon>
        <taxon>eudicotyledons</taxon>
        <taxon>Gunneridae</taxon>
        <taxon>Pentapetalae</taxon>
        <taxon>rosids</taxon>
        <taxon>fabids</taxon>
        <taxon>Fabales</taxon>
        <taxon>Fabaceae</taxon>
        <taxon>Papilionoideae</taxon>
        <taxon>50 kb inversion clade</taxon>
        <taxon>NPAAA clade</taxon>
        <taxon>indigoferoid/millettioid clade</taxon>
        <taxon>Phaseoleae</taxon>
        <taxon>Sphenostylis</taxon>
    </lineage>
</organism>
<dbReference type="EMBL" id="OY731400">
    <property type="protein sequence ID" value="CAJ1939614.1"/>
    <property type="molecule type" value="Genomic_DNA"/>
</dbReference>
<accession>A0AA86S521</accession>
<proteinExistence type="predicted"/>
<dbReference type="Proteomes" id="UP001189624">
    <property type="component" value="Chromosome 3"/>
</dbReference>
<protein>
    <submittedName>
        <fullName evidence="1">Uncharacterized protein</fullName>
    </submittedName>
</protein>
<name>A0AA86S521_9FABA</name>
<dbReference type="Gramene" id="rna-AYBTSS11_LOCUS9235">
    <property type="protein sequence ID" value="CAJ1939614.1"/>
    <property type="gene ID" value="gene-AYBTSS11_LOCUS9235"/>
</dbReference>
<dbReference type="AlphaFoldDB" id="A0AA86S521"/>
<evidence type="ECO:0000313" key="1">
    <source>
        <dbReference type="EMBL" id="CAJ1939614.1"/>
    </source>
</evidence>
<sequence length="163" mass="18834">MAVEGVWNKTLLKLRRLGRWLVLVVLLSLSMEKNKLIREKTRMTHKKKIASLAQESLLSLVLSLSLKPIIAVAVDSHAEFQYIIDDLRSVLKIFPSYVTLFTSILTSVYFTEYNLVVPLWHEGVAYYDISALMRCEMSHRKRASRTISKVPFHNKENAENKIE</sequence>